<sequence length="70" mass="7944">MPVAEVVIGKLSFDAYVCDHRDDCPDSQIIFAVPIFRNGWKRSQQARLPLFRGLAAPVMELSPERSVSRR</sequence>
<evidence type="ECO:0000313" key="2">
    <source>
        <dbReference type="Proteomes" id="UP000191988"/>
    </source>
</evidence>
<name>A0A1S7RJZ0_9HYPH</name>
<dbReference type="EMBL" id="FBWK01000050">
    <property type="protein sequence ID" value="CUX53614.1"/>
    <property type="molecule type" value="Genomic_DNA"/>
</dbReference>
<accession>A0A1S7RJZ0</accession>
<dbReference type="Proteomes" id="UP000191988">
    <property type="component" value="Unassembled WGS sequence"/>
</dbReference>
<gene>
    <name evidence="1" type="ORF">AGR3A_Lc140021</name>
</gene>
<proteinExistence type="predicted"/>
<organism evidence="1 2">
    <name type="scientific">Agrobacterium tomkonis CFBP 6623</name>
    <dbReference type="NCBI Taxonomy" id="1183432"/>
    <lineage>
        <taxon>Bacteria</taxon>
        <taxon>Pseudomonadati</taxon>
        <taxon>Pseudomonadota</taxon>
        <taxon>Alphaproteobacteria</taxon>
        <taxon>Hyphomicrobiales</taxon>
        <taxon>Rhizobiaceae</taxon>
        <taxon>Rhizobium/Agrobacterium group</taxon>
        <taxon>Agrobacterium</taxon>
        <taxon>Agrobacterium tumefaciens complex</taxon>
    </lineage>
</organism>
<evidence type="ECO:0000313" key="1">
    <source>
        <dbReference type="EMBL" id="CUX53614.1"/>
    </source>
</evidence>
<protein>
    <submittedName>
        <fullName evidence="1">Uncharacterized protein</fullName>
    </submittedName>
</protein>
<dbReference type="AlphaFoldDB" id="A0A1S7RJZ0"/>
<keyword evidence="2" id="KW-1185">Reference proteome</keyword>
<reference evidence="2" key="1">
    <citation type="submission" date="2016-01" db="EMBL/GenBank/DDBJ databases">
        <authorList>
            <person name="Regsiter A."/>
            <person name="william w."/>
        </authorList>
    </citation>
    <scope>NUCLEOTIDE SEQUENCE [LARGE SCALE GENOMIC DNA]</scope>
    <source>
        <strain evidence="2">CFBP 6623</strain>
    </source>
</reference>